<evidence type="ECO:0000256" key="3">
    <source>
        <dbReference type="ARBA" id="ARBA00022723"/>
    </source>
</evidence>
<dbReference type="EC" id="3.1.-.-" evidence="7"/>
<keyword evidence="7" id="KW-0963">Cytoplasm</keyword>
<keyword evidence="2 7" id="KW-0540">Nuclease</keyword>
<keyword evidence="8" id="KW-0482">Metalloprotease</keyword>
<comment type="cofactor">
    <cofactor evidence="7">
        <name>Zn(2+)</name>
        <dbReference type="ChEBI" id="CHEBI:29105"/>
    </cofactor>
    <text evidence="7">Binds 1 zinc ion.</text>
</comment>
<dbReference type="AlphaFoldDB" id="A0AAI8QI46"/>
<name>A0AAI8QI46_9HELI</name>
<dbReference type="Proteomes" id="UP000005755">
    <property type="component" value="Unassembled WGS sequence"/>
</dbReference>
<proteinExistence type="inferred from homology"/>
<dbReference type="KEGG" id="hcb:HCBAA847_2265"/>
<dbReference type="EMBL" id="DS990391">
    <property type="protein sequence ID" value="EFR46120.1"/>
    <property type="molecule type" value="Genomic_DNA"/>
</dbReference>
<reference evidence="10" key="4">
    <citation type="journal article" date="2014" name="Genome Announc.">
        <title>Draft genome sequences of six enterohepatic helicobacter species isolated from humans and one from rhesus macaques.</title>
        <authorList>
            <person name="Shen Z."/>
            <person name="Sheh A."/>
            <person name="Young S.K."/>
            <person name="Abouelliel A."/>
            <person name="Ward D.V."/>
            <person name="Earl A.M."/>
            <person name="Fox J.G."/>
        </authorList>
    </citation>
    <scope>NUCLEOTIDE SEQUENCE [LARGE SCALE GENOMIC DNA]</scope>
    <source>
        <strain evidence="10">CCUG 18818</strain>
    </source>
</reference>
<sequence length="202" mass="22801">MQTRYTESSPMPQLEIDESSPYKNELEKLLLEIGNLGLIKGDFSHCSLEVVFVDSKTMREINRTHRGKLSTTDVLSFPLECDFMACDFAEGDFMESDFDFSPLDSTAPFERLLGSIVINTELAKAMSESYNHTLIDEISLLFIHGFLHILGFDHEVDNGEQRALEQCIIESIGLKQSLIVRAEADSSNDSKKTPFLRHCEAL</sequence>
<evidence type="ECO:0000256" key="1">
    <source>
        <dbReference type="ARBA" id="ARBA00010875"/>
    </source>
</evidence>
<dbReference type="InterPro" id="IPR020549">
    <property type="entry name" value="YbeY_CS"/>
</dbReference>
<dbReference type="SUPFAM" id="SSF55486">
    <property type="entry name" value="Metalloproteases ('zincins'), catalytic domain"/>
    <property type="match status" value="1"/>
</dbReference>
<dbReference type="GO" id="GO:0005737">
    <property type="term" value="C:cytoplasm"/>
    <property type="evidence" value="ECO:0007669"/>
    <property type="project" value="UniProtKB-SubCell"/>
</dbReference>
<keyword evidence="7" id="KW-0690">Ribosome biogenesis</keyword>
<protein>
    <recommendedName>
        <fullName evidence="7">Endoribonuclease YbeY</fullName>
        <ecNumber evidence="7">3.1.-.-</ecNumber>
    </recommendedName>
</protein>
<dbReference type="Pfam" id="PF02130">
    <property type="entry name" value="YbeY"/>
    <property type="match status" value="1"/>
</dbReference>
<evidence type="ECO:0000256" key="7">
    <source>
        <dbReference type="HAMAP-Rule" id="MF_00009"/>
    </source>
</evidence>
<dbReference type="InterPro" id="IPR023091">
    <property type="entry name" value="MetalPrtase_cat_dom_sf_prd"/>
</dbReference>
<reference evidence="8 11" key="2">
    <citation type="journal article" date="2012" name="J. Bacteriol.">
        <title>Complete Genome Sequence of Helicobacter cinaedi Type Strain ATCC BAA-847.</title>
        <authorList>
            <person name="Miyoshi-Akiyama T."/>
            <person name="Takeshita N."/>
            <person name="Ohmagari N."/>
            <person name="Kirikae T."/>
        </authorList>
    </citation>
    <scope>NUCLEOTIDE SEQUENCE [LARGE SCALE GENOMIC DNA]</scope>
    <source>
        <strain evidence="8 11">ATCC BAA-847</strain>
    </source>
</reference>
<dbReference type="Proteomes" id="UP000006036">
    <property type="component" value="Chromosome 1"/>
</dbReference>
<feature type="binding site" evidence="7">
    <location>
        <position position="144"/>
    </location>
    <ligand>
        <name>Zn(2+)</name>
        <dbReference type="ChEBI" id="CHEBI:29105"/>
        <note>catalytic</note>
    </ligand>
</feature>
<dbReference type="PANTHER" id="PTHR46986">
    <property type="entry name" value="ENDORIBONUCLEASE YBEY, CHLOROPLASTIC"/>
    <property type="match status" value="1"/>
</dbReference>
<accession>A0AAI8QI46</accession>
<dbReference type="InterPro" id="IPR002036">
    <property type="entry name" value="YbeY"/>
</dbReference>
<keyword evidence="7" id="KW-0698">rRNA processing</keyword>
<dbReference type="GO" id="GO:0004222">
    <property type="term" value="F:metalloendopeptidase activity"/>
    <property type="evidence" value="ECO:0007669"/>
    <property type="project" value="InterPro"/>
</dbReference>
<evidence type="ECO:0000313" key="10">
    <source>
        <dbReference type="Proteomes" id="UP000005755"/>
    </source>
</evidence>
<dbReference type="EMBL" id="AP012492">
    <property type="protein sequence ID" value="BAM33480.1"/>
    <property type="molecule type" value="Genomic_DNA"/>
</dbReference>
<reference evidence="9" key="1">
    <citation type="submission" date="2008-08" db="EMBL/GenBank/DDBJ databases">
        <title>Annotation of Helicobacter cinaedi strain CCUG 18818.</title>
        <authorList>
            <consortium name="The Broad Institute Genome Sequencing Platform"/>
            <person name="Fox J.G."/>
            <person name="Shen Z."/>
            <person name="Charoenlap N."/>
            <person name="Schauer D.B."/>
            <person name="Ward D."/>
            <person name="Mehta T."/>
            <person name="Young S."/>
            <person name="Jaffe D."/>
            <person name="Gnerre S."/>
            <person name="Berlin A."/>
            <person name="Heiman D."/>
            <person name="Hepburn T."/>
            <person name="Shea T."/>
            <person name="Sykes S."/>
            <person name="Alvarado L."/>
            <person name="Kodira C."/>
            <person name="Borodovsky M."/>
            <person name="Lander E."/>
            <person name="Galagan J."/>
            <person name="Nusbaum C."/>
            <person name="Birren B."/>
        </authorList>
    </citation>
    <scope>NUCLEOTIDE SEQUENCE</scope>
    <source>
        <strain evidence="9">CCUG 18818</strain>
    </source>
</reference>
<evidence type="ECO:0000256" key="2">
    <source>
        <dbReference type="ARBA" id="ARBA00022722"/>
    </source>
</evidence>
<comment type="subcellular location">
    <subcellularLocation>
        <location evidence="7">Cytoplasm</location>
    </subcellularLocation>
</comment>
<evidence type="ECO:0000313" key="11">
    <source>
        <dbReference type="Proteomes" id="UP000006036"/>
    </source>
</evidence>
<keyword evidence="8" id="KW-0645">Protease</keyword>
<evidence type="ECO:0000313" key="8">
    <source>
        <dbReference type="EMBL" id="BAM33480.1"/>
    </source>
</evidence>
<evidence type="ECO:0000256" key="4">
    <source>
        <dbReference type="ARBA" id="ARBA00022759"/>
    </source>
</evidence>
<feature type="binding site" evidence="7">
    <location>
        <position position="154"/>
    </location>
    <ligand>
        <name>Zn(2+)</name>
        <dbReference type="ChEBI" id="CHEBI:29105"/>
        <note>catalytic</note>
    </ligand>
</feature>
<dbReference type="PROSITE" id="PS01306">
    <property type="entry name" value="UPF0054"/>
    <property type="match status" value="1"/>
</dbReference>
<gene>
    <name evidence="7 9" type="primary">ybeY</name>
    <name evidence="8" type="ORF">HCBAA847_2265</name>
    <name evidence="9" type="ORF">HCCG_00666</name>
</gene>
<organism evidence="8 11">
    <name type="scientific">Helicobacter cinaedi CCUG 18818 = ATCC BAA-847</name>
    <dbReference type="NCBI Taxonomy" id="537971"/>
    <lineage>
        <taxon>Bacteria</taxon>
        <taxon>Pseudomonadati</taxon>
        <taxon>Campylobacterota</taxon>
        <taxon>Epsilonproteobacteria</taxon>
        <taxon>Campylobacterales</taxon>
        <taxon>Helicobacteraceae</taxon>
        <taxon>Helicobacter</taxon>
    </lineage>
</organism>
<dbReference type="GO" id="GO:0004521">
    <property type="term" value="F:RNA endonuclease activity"/>
    <property type="evidence" value="ECO:0007669"/>
    <property type="project" value="UniProtKB-UniRule"/>
</dbReference>
<comment type="similarity">
    <text evidence="1 7">Belongs to the endoribonuclease YbeY family.</text>
</comment>
<reference evidence="8" key="3">
    <citation type="submission" date="2012-07" db="EMBL/GenBank/DDBJ databases">
        <authorList>
            <person name="Akiyama T."/>
            <person name="Takeshita N."/>
            <person name="Ohmagari N."/>
            <person name="Kirikae T."/>
        </authorList>
    </citation>
    <scope>NUCLEOTIDE SEQUENCE</scope>
    <source>
        <strain evidence="8">ATCC BAA-847</strain>
    </source>
</reference>
<dbReference type="NCBIfam" id="TIGR00043">
    <property type="entry name" value="rRNA maturation RNase YbeY"/>
    <property type="match status" value="1"/>
</dbReference>
<dbReference type="GO" id="GO:0006364">
    <property type="term" value="P:rRNA processing"/>
    <property type="evidence" value="ECO:0007669"/>
    <property type="project" value="UniProtKB-UniRule"/>
</dbReference>
<keyword evidence="6 7" id="KW-0862">Zinc</keyword>
<keyword evidence="3 7" id="KW-0479">Metal-binding</keyword>
<dbReference type="Gene3D" id="3.40.390.30">
    <property type="entry name" value="Metalloproteases ('zincins'), catalytic domain"/>
    <property type="match status" value="1"/>
</dbReference>
<dbReference type="PANTHER" id="PTHR46986:SF1">
    <property type="entry name" value="ENDORIBONUCLEASE YBEY, CHLOROPLASTIC"/>
    <property type="match status" value="1"/>
</dbReference>
<keyword evidence="5 7" id="KW-0378">Hydrolase</keyword>
<comment type="function">
    <text evidence="7">Single strand-specific metallo-endoribonuclease involved in late-stage 70S ribosome quality control and in maturation of the 3' terminus of the 16S rRNA.</text>
</comment>
<evidence type="ECO:0000313" key="9">
    <source>
        <dbReference type="EMBL" id="EFR46120.1"/>
    </source>
</evidence>
<dbReference type="HAMAP" id="MF_00009">
    <property type="entry name" value="Endoribonucl_YbeY"/>
    <property type="match status" value="1"/>
</dbReference>
<dbReference type="GO" id="GO:0008270">
    <property type="term" value="F:zinc ion binding"/>
    <property type="evidence" value="ECO:0007669"/>
    <property type="project" value="UniProtKB-UniRule"/>
</dbReference>
<feature type="binding site" evidence="7">
    <location>
        <position position="148"/>
    </location>
    <ligand>
        <name>Zn(2+)</name>
        <dbReference type="ChEBI" id="CHEBI:29105"/>
        <note>catalytic</note>
    </ligand>
</feature>
<keyword evidence="4 7" id="KW-0255">Endonuclease</keyword>
<keyword evidence="10" id="KW-1185">Reference proteome</keyword>
<evidence type="ECO:0000256" key="5">
    <source>
        <dbReference type="ARBA" id="ARBA00022801"/>
    </source>
</evidence>
<evidence type="ECO:0000256" key="6">
    <source>
        <dbReference type="ARBA" id="ARBA00022833"/>
    </source>
</evidence>